<dbReference type="AlphaFoldDB" id="A0A7Y9FQ56"/>
<dbReference type="EMBL" id="JACCBY010000004">
    <property type="protein sequence ID" value="NYD91107.1"/>
    <property type="molecule type" value="Genomic_DNA"/>
</dbReference>
<gene>
    <name evidence="1" type="ORF">HD841_002914</name>
</gene>
<accession>A0A7Y9FQ56</accession>
<name>A0A7Y9FQ56_9SPHN</name>
<evidence type="ECO:0000313" key="2">
    <source>
        <dbReference type="Proteomes" id="UP000517753"/>
    </source>
</evidence>
<comment type="caution">
    <text evidence="1">The sequence shown here is derived from an EMBL/GenBank/DDBJ whole genome shotgun (WGS) entry which is preliminary data.</text>
</comment>
<dbReference type="Proteomes" id="UP000517753">
    <property type="component" value="Unassembled WGS sequence"/>
</dbReference>
<protein>
    <submittedName>
        <fullName evidence="1">Uncharacterized protein</fullName>
    </submittedName>
</protein>
<keyword evidence="2" id="KW-1185">Reference proteome</keyword>
<sequence>MFKGQTMAFADDMTNALDMALVAARTEYRDAVVELATREAAKPVSSARDPADIDRIHHARTRVIGLDAAREELSRMIDEGALPPGV</sequence>
<evidence type="ECO:0000313" key="1">
    <source>
        <dbReference type="EMBL" id="NYD91107.1"/>
    </source>
</evidence>
<reference evidence="1 2" key="1">
    <citation type="submission" date="2020-08" db="EMBL/GenBank/DDBJ databases">
        <title>The Agave Microbiome: Exploring the role of microbial communities in plant adaptations to desert environments.</title>
        <authorList>
            <person name="Partida-Martinez L.P."/>
        </authorList>
    </citation>
    <scope>NUCLEOTIDE SEQUENCE [LARGE SCALE GENOMIC DNA]</scope>
    <source>
        <strain evidence="1 2">AS2.3</strain>
    </source>
</reference>
<organism evidence="1 2">
    <name type="scientific">Sphingomonas melonis</name>
    <dbReference type="NCBI Taxonomy" id="152682"/>
    <lineage>
        <taxon>Bacteria</taxon>
        <taxon>Pseudomonadati</taxon>
        <taxon>Pseudomonadota</taxon>
        <taxon>Alphaproteobacteria</taxon>
        <taxon>Sphingomonadales</taxon>
        <taxon>Sphingomonadaceae</taxon>
        <taxon>Sphingomonas</taxon>
    </lineage>
</organism>
<proteinExistence type="predicted"/>